<dbReference type="RefSeq" id="WP_007494025.1">
    <property type="nucleotide sequence ID" value="NZ_KN174163.1"/>
</dbReference>
<proteinExistence type="predicted"/>
<dbReference type="Proteomes" id="UP000029585">
    <property type="component" value="Unassembled WGS sequence"/>
</dbReference>
<name>A0A096B831_FLAPL</name>
<dbReference type="Pfam" id="PF16924">
    <property type="entry name" value="DpaA_N"/>
    <property type="match status" value="1"/>
</dbReference>
<evidence type="ECO:0000313" key="2">
    <source>
        <dbReference type="EMBL" id="KGF55166.1"/>
    </source>
</evidence>
<feature type="domain" description="Dipicolinate synthase subunit A N-terminal" evidence="1">
    <location>
        <begin position="8"/>
        <end position="120"/>
    </location>
</feature>
<protein>
    <recommendedName>
        <fullName evidence="1">Dipicolinate synthase subunit A N-terminal domain-containing protein</fullName>
    </recommendedName>
</protein>
<reference evidence="2 3" key="1">
    <citation type="submission" date="2011-08" db="EMBL/GenBank/DDBJ databases">
        <title>The Genome Sequence of Clostridium orbiscindens 1_3_50AFAA.</title>
        <authorList>
            <consortium name="The Broad Institute Genome Sequencing Platform"/>
            <person name="Earl A."/>
            <person name="Ward D."/>
            <person name="Feldgarden M."/>
            <person name="Gevers D."/>
            <person name="Daigneault M."/>
            <person name="Strauss J."/>
            <person name="Allen-Vercoe E."/>
            <person name="Young S.K."/>
            <person name="Zeng Q."/>
            <person name="Gargeya S."/>
            <person name="Fitzgerald M."/>
            <person name="Haas B."/>
            <person name="Abouelleil A."/>
            <person name="Alvarado L."/>
            <person name="Arachchi H.M."/>
            <person name="Berlin A."/>
            <person name="Brown A."/>
            <person name="Chapman S.B."/>
            <person name="Chen Z."/>
            <person name="Dunbar C."/>
            <person name="Freedman E."/>
            <person name="Gearin G."/>
            <person name="Gellesch M."/>
            <person name="Goldberg J."/>
            <person name="Griggs A."/>
            <person name="Gujja S."/>
            <person name="Heiman D."/>
            <person name="Howarth C."/>
            <person name="Larson L."/>
            <person name="Lui A."/>
            <person name="MacDonald P.J.P."/>
            <person name="Montmayeur A."/>
            <person name="Murphy C."/>
            <person name="Neiman D."/>
            <person name="Pearson M."/>
            <person name="Priest M."/>
            <person name="Roberts A."/>
            <person name="Saif S."/>
            <person name="Shea T."/>
            <person name="Shenoy N."/>
            <person name="Sisk P."/>
            <person name="Stolte C."/>
            <person name="Sykes S."/>
            <person name="Wortman J."/>
            <person name="Nusbaum C."/>
            <person name="Birren B."/>
        </authorList>
    </citation>
    <scope>NUCLEOTIDE SEQUENCE [LARGE SCALE GENOMIC DNA]</scope>
    <source>
        <strain evidence="2 3">1_3_50AFAA</strain>
    </source>
</reference>
<organism evidence="2 3">
    <name type="scientific">Flavonifractor plautii 1_3_50AFAA</name>
    <dbReference type="NCBI Taxonomy" id="742738"/>
    <lineage>
        <taxon>Bacteria</taxon>
        <taxon>Bacillati</taxon>
        <taxon>Bacillota</taxon>
        <taxon>Clostridia</taxon>
        <taxon>Eubacteriales</taxon>
        <taxon>Oscillospiraceae</taxon>
        <taxon>Flavonifractor</taxon>
    </lineage>
</organism>
<dbReference type="GeneID" id="63974916"/>
<dbReference type="PATRIC" id="fig|742738.3.peg.2201"/>
<comment type="caution">
    <text evidence="2">The sequence shown here is derived from an EMBL/GenBank/DDBJ whole genome shotgun (WGS) entry which is preliminary data.</text>
</comment>
<dbReference type="HOGENOM" id="CLU_1649208_0_0_9"/>
<evidence type="ECO:0000259" key="1">
    <source>
        <dbReference type="Pfam" id="PF16924"/>
    </source>
</evidence>
<dbReference type="AlphaFoldDB" id="A0A096B831"/>
<dbReference type="Gene3D" id="3.40.50.720">
    <property type="entry name" value="NAD(P)-binding Rossmann-like Domain"/>
    <property type="match status" value="1"/>
</dbReference>
<gene>
    <name evidence="2" type="ORF">HMPREF9460_02145</name>
</gene>
<accession>A0A096B831</accession>
<sequence length="160" mass="16585">MRNELNLWVAGGDMRQAKLAELLAADGHTVHAYALERLGALDGVEMEESLEGAALADCVVLPLPAAGEGSLLNAPLSGRKHPLALVLDALRPGQVICAGMVGPQTAALAADRGLTLHDYFAREELAVANAVPTALPVGHYSARREHTAPPLAMPGAGLNC</sequence>
<keyword evidence="3" id="KW-1185">Reference proteome</keyword>
<evidence type="ECO:0000313" key="3">
    <source>
        <dbReference type="Proteomes" id="UP000029585"/>
    </source>
</evidence>
<dbReference type="InterPro" id="IPR031629">
    <property type="entry name" value="DpaA_N"/>
</dbReference>
<dbReference type="eggNOG" id="COG0111">
    <property type="taxonomic scope" value="Bacteria"/>
</dbReference>
<dbReference type="EMBL" id="ADLO01000062">
    <property type="protein sequence ID" value="KGF55166.1"/>
    <property type="molecule type" value="Genomic_DNA"/>
</dbReference>